<comment type="function">
    <text evidence="7">Hydrolyzes fatty acids from S-acylated cysteine residues in proteins with a strong preference for palmitoylated G-alpha proteins over other acyl substrates. Mediates the deacylation of G-alpha proteins such as GPA1 in vivo, but has weak or no activity toward palmitoylated Ras proteins. Has weak lysophospholipase activity in vitro; however such activity may not exist in vivo.</text>
</comment>
<dbReference type="Pfam" id="PF02230">
    <property type="entry name" value="Abhydrolase_2"/>
    <property type="match status" value="1"/>
</dbReference>
<comment type="similarity">
    <text evidence="1">Belongs to the AB hydrolase superfamily. AB hydrolase 2 family.</text>
</comment>
<evidence type="ECO:0000256" key="4">
    <source>
        <dbReference type="ARBA" id="ARBA00022487"/>
    </source>
</evidence>
<reference evidence="11" key="1">
    <citation type="journal article" date="2020" name="Stud. Mycol.">
        <title>101 Dothideomycetes genomes: a test case for predicting lifestyles and emergence of pathogens.</title>
        <authorList>
            <person name="Haridas S."/>
            <person name="Albert R."/>
            <person name="Binder M."/>
            <person name="Bloem J."/>
            <person name="Labutti K."/>
            <person name="Salamov A."/>
            <person name="Andreopoulos B."/>
            <person name="Baker S."/>
            <person name="Barry K."/>
            <person name="Bills G."/>
            <person name="Bluhm B."/>
            <person name="Cannon C."/>
            <person name="Castanera R."/>
            <person name="Culley D."/>
            <person name="Daum C."/>
            <person name="Ezra D."/>
            <person name="Gonzalez J."/>
            <person name="Henrissat B."/>
            <person name="Kuo A."/>
            <person name="Liang C."/>
            <person name="Lipzen A."/>
            <person name="Lutzoni F."/>
            <person name="Magnuson J."/>
            <person name="Mondo S."/>
            <person name="Nolan M."/>
            <person name="Ohm R."/>
            <person name="Pangilinan J."/>
            <person name="Park H.-J."/>
            <person name="Ramirez L."/>
            <person name="Alfaro M."/>
            <person name="Sun H."/>
            <person name="Tritt A."/>
            <person name="Yoshinaga Y."/>
            <person name="Zwiers L.-H."/>
            <person name="Turgeon B."/>
            <person name="Goodwin S."/>
            <person name="Spatafora J."/>
            <person name="Crous P."/>
            <person name="Grigoriev I."/>
        </authorList>
    </citation>
    <scope>NUCLEOTIDE SEQUENCE</scope>
    <source>
        <strain evidence="11">CBS 113389</strain>
    </source>
</reference>
<dbReference type="RefSeq" id="XP_033588571.1">
    <property type="nucleotide sequence ID" value="XM_033734002.1"/>
</dbReference>
<evidence type="ECO:0000256" key="3">
    <source>
        <dbReference type="ARBA" id="ARBA00014923"/>
    </source>
</evidence>
<feature type="domain" description="Phospholipase/carboxylesterase/thioesterase" evidence="10">
    <location>
        <begin position="29"/>
        <end position="256"/>
    </location>
</feature>
<evidence type="ECO:0000256" key="6">
    <source>
        <dbReference type="ARBA" id="ARBA00022832"/>
    </source>
</evidence>
<accession>A0A6A6PQN6</accession>
<dbReference type="GO" id="GO:0006631">
    <property type="term" value="P:fatty acid metabolic process"/>
    <property type="evidence" value="ECO:0007669"/>
    <property type="project" value="UniProtKB-KW"/>
</dbReference>
<dbReference type="SUPFAM" id="SSF53474">
    <property type="entry name" value="alpha/beta-Hydrolases"/>
    <property type="match status" value="1"/>
</dbReference>
<proteinExistence type="inferred from homology"/>
<evidence type="ECO:0000256" key="7">
    <source>
        <dbReference type="ARBA" id="ARBA00029392"/>
    </source>
</evidence>
<gene>
    <name evidence="11" type="ORF">BDY17DRAFT_300074</name>
</gene>
<evidence type="ECO:0000313" key="11">
    <source>
        <dbReference type="EMBL" id="KAF2482001.1"/>
    </source>
</evidence>
<evidence type="ECO:0000256" key="5">
    <source>
        <dbReference type="ARBA" id="ARBA00022801"/>
    </source>
</evidence>
<name>A0A6A6PQN6_9PEZI</name>
<evidence type="ECO:0000256" key="9">
    <source>
        <dbReference type="ARBA" id="ARBA00047337"/>
    </source>
</evidence>
<keyword evidence="12" id="KW-1185">Reference proteome</keyword>
<dbReference type="PANTHER" id="PTHR10655:SF17">
    <property type="entry name" value="LYSOPHOSPHOLIPASE-LIKE PROTEIN 1"/>
    <property type="match status" value="1"/>
</dbReference>
<evidence type="ECO:0000256" key="1">
    <source>
        <dbReference type="ARBA" id="ARBA00006499"/>
    </source>
</evidence>
<sequence>MATQQQTLKLPSERGREEPIYKPAVQPCSDIKNSATFIFLHGLADSAEAIQNVADQFQQGGKLSWMSWVLPNAKYNMDAMDTAWFIPHPLPTLAPSRPELAPDDDEEGMLETVAYLESLIDAVVESGVPLNRIVLGGFSQGCAMSLLTHLTSSKYSGKLAGIVGLLGFLPLSDGKQRIQELREEHGLPRLIEDDVPVFLGRGTSDALIANRIWNYSLKGLTELGLKESQSEVHTYQGLTHTINGAVLRDVCVWLEKVVPSLES</sequence>
<dbReference type="GO" id="GO:0008474">
    <property type="term" value="F:palmitoyl-(protein) hydrolase activity"/>
    <property type="evidence" value="ECO:0007669"/>
    <property type="project" value="UniProtKB-EC"/>
</dbReference>
<dbReference type="EMBL" id="MU001637">
    <property type="protein sequence ID" value="KAF2482001.1"/>
    <property type="molecule type" value="Genomic_DNA"/>
</dbReference>
<dbReference type="InterPro" id="IPR029058">
    <property type="entry name" value="AB_hydrolase_fold"/>
</dbReference>
<dbReference type="InterPro" id="IPR003140">
    <property type="entry name" value="PLipase/COase/thioEstase"/>
</dbReference>
<keyword evidence="6" id="KW-0276">Fatty acid metabolism</keyword>
<evidence type="ECO:0000256" key="8">
    <source>
        <dbReference type="ARBA" id="ARBA00031195"/>
    </source>
</evidence>
<dbReference type="GO" id="GO:0052689">
    <property type="term" value="F:carboxylic ester hydrolase activity"/>
    <property type="evidence" value="ECO:0007669"/>
    <property type="project" value="UniProtKB-KW"/>
</dbReference>
<dbReference type="AlphaFoldDB" id="A0A6A6PQN6"/>
<organism evidence="11 12">
    <name type="scientific">Neohortaea acidophila</name>
    <dbReference type="NCBI Taxonomy" id="245834"/>
    <lineage>
        <taxon>Eukaryota</taxon>
        <taxon>Fungi</taxon>
        <taxon>Dikarya</taxon>
        <taxon>Ascomycota</taxon>
        <taxon>Pezizomycotina</taxon>
        <taxon>Dothideomycetes</taxon>
        <taxon>Dothideomycetidae</taxon>
        <taxon>Mycosphaerellales</taxon>
        <taxon>Teratosphaeriaceae</taxon>
        <taxon>Neohortaea</taxon>
    </lineage>
</organism>
<dbReference type="EC" id="3.1.2.22" evidence="2"/>
<evidence type="ECO:0000259" key="10">
    <source>
        <dbReference type="Pfam" id="PF02230"/>
    </source>
</evidence>
<dbReference type="InterPro" id="IPR050565">
    <property type="entry name" value="LYPA1-2/EST-like"/>
</dbReference>
<protein>
    <recommendedName>
        <fullName evidence="3">Acyl-protein thioesterase 1</fullName>
        <ecNumber evidence="2">3.1.2.22</ecNumber>
    </recommendedName>
    <alternativeName>
        <fullName evidence="8">Palmitoyl-protein hydrolase</fullName>
    </alternativeName>
</protein>
<dbReference type="PANTHER" id="PTHR10655">
    <property type="entry name" value="LYSOPHOSPHOLIPASE-RELATED"/>
    <property type="match status" value="1"/>
</dbReference>
<dbReference type="OrthoDB" id="2418081at2759"/>
<dbReference type="GO" id="GO:0005737">
    <property type="term" value="C:cytoplasm"/>
    <property type="evidence" value="ECO:0007669"/>
    <property type="project" value="TreeGrafter"/>
</dbReference>
<comment type="catalytic activity">
    <reaction evidence="9">
        <text>S-hexadecanoyl-L-cysteinyl-[protein] + H2O = L-cysteinyl-[protein] + hexadecanoate + H(+)</text>
        <dbReference type="Rhea" id="RHEA:19233"/>
        <dbReference type="Rhea" id="RHEA-COMP:10131"/>
        <dbReference type="Rhea" id="RHEA-COMP:11032"/>
        <dbReference type="ChEBI" id="CHEBI:7896"/>
        <dbReference type="ChEBI" id="CHEBI:15377"/>
        <dbReference type="ChEBI" id="CHEBI:15378"/>
        <dbReference type="ChEBI" id="CHEBI:29950"/>
        <dbReference type="ChEBI" id="CHEBI:74151"/>
        <dbReference type="EC" id="3.1.2.22"/>
    </reaction>
</comment>
<dbReference type="Gene3D" id="3.40.50.1820">
    <property type="entry name" value="alpha/beta hydrolase"/>
    <property type="match status" value="1"/>
</dbReference>
<evidence type="ECO:0000313" key="12">
    <source>
        <dbReference type="Proteomes" id="UP000799767"/>
    </source>
</evidence>
<evidence type="ECO:0000256" key="2">
    <source>
        <dbReference type="ARBA" id="ARBA00012423"/>
    </source>
</evidence>
<dbReference type="GeneID" id="54475004"/>
<keyword evidence="5" id="KW-0378">Hydrolase</keyword>
<keyword evidence="6" id="KW-0443">Lipid metabolism</keyword>
<keyword evidence="4" id="KW-0719">Serine esterase</keyword>
<dbReference type="Proteomes" id="UP000799767">
    <property type="component" value="Unassembled WGS sequence"/>
</dbReference>